<gene>
    <name evidence="2" type="ORF">AU894_28040</name>
</gene>
<sequence>RINFFSRAGASKKMNASPVDFTAAPAADVFPRKAPHPGESKTQNTGRGKNTRKKPDGPVARRGDNQMSTQNVNVHVIARTADSQSTEIGGEKKKGFLVFGAVADIHDISSKRSPGRCKKILEEDRPLRTFVFNNFMRQGCQRCFVIESPDDLTCTGSRLSGFLAGDSFFGLIMAGEEGVRVVQYPITNRIRRYFKKHMTIADSHPAQALKTFTRVNLWRWRNAPDLYRLWEES</sequence>
<organism evidence="2">
    <name type="scientific">Salmonella enterica subsp. enterica serovar Java</name>
    <dbReference type="NCBI Taxonomy" id="224729"/>
    <lineage>
        <taxon>Bacteria</taxon>
        <taxon>Pseudomonadati</taxon>
        <taxon>Pseudomonadota</taxon>
        <taxon>Gammaproteobacteria</taxon>
        <taxon>Enterobacterales</taxon>
        <taxon>Enterobacteriaceae</taxon>
        <taxon>Salmonella</taxon>
    </lineage>
</organism>
<dbReference type="Proteomes" id="UP000839644">
    <property type="component" value="Unassembled WGS sequence"/>
</dbReference>
<evidence type="ECO:0000256" key="1">
    <source>
        <dbReference type="SAM" id="MobiDB-lite"/>
    </source>
</evidence>
<feature type="region of interest" description="Disordered" evidence="1">
    <location>
        <begin position="27"/>
        <end position="71"/>
    </location>
</feature>
<dbReference type="EMBL" id="AAAFYZ010000167">
    <property type="protein sequence ID" value="EAB8479949.1"/>
    <property type="molecule type" value="Genomic_DNA"/>
</dbReference>
<proteinExistence type="predicted"/>
<feature type="non-terminal residue" evidence="2">
    <location>
        <position position="1"/>
    </location>
</feature>
<feature type="compositionally biased region" description="Basic and acidic residues" evidence="1">
    <location>
        <begin position="53"/>
        <end position="64"/>
    </location>
</feature>
<name>A0A3Y9C7N6_SALEB</name>
<dbReference type="AlphaFoldDB" id="A0A3Y9C7N6"/>
<comment type="caution">
    <text evidence="2">The sequence shown here is derived from an EMBL/GenBank/DDBJ whole genome shotgun (WGS) entry which is preliminary data.</text>
</comment>
<accession>A0A3Y9C7N6</accession>
<protein>
    <submittedName>
        <fullName evidence="2">Uncharacterized protein</fullName>
    </submittedName>
</protein>
<evidence type="ECO:0000313" key="2">
    <source>
        <dbReference type="EMBL" id="EAB8479949.1"/>
    </source>
</evidence>
<reference evidence="2" key="1">
    <citation type="submission" date="2018-08" db="EMBL/GenBank/DDBJ databases">
        <authorList>
            <person name="Ashton P.M."/>
            <person name="Dallman T."/>
            <person name="Nair S."/>
            <person name="De Pinna E."/>
            <person name="Peters T."/>
            <person name="Grant K."/>
        </authorList>
    </citation>
    <scope>NUCLEOTIDE SEQUENCE [LARGE SCALE GENOMIC DNA]</scope>
    <source>
        <strain evidence="2">43913</strain>
    </source>
</reference>